<evidence type="ECO:0000313" key="2">
    <source>
        <dbReference type="EMBL" id="KAJ1095177.1"/>
    </source>
</evidence>
<reference evidence="2" key="1">
    <citation type="journal article" date="2022" name="bioRxiv">
        <title>Sequencing and chromosome-scale assembly of the giantPleurodeles waltlgenome.</title>
        <authorList>
            <person name="Brown T."/>
            <person name="Elewa A."/>
            <person name="Iarovenko S."/>
            <person name="Subramanian E."/>
            <person name="Araus A.J."/>
            <person name="Petzold A."/>
            <person name="Susuki M."/>
            <person name="Suzuki K.-i.T."/>
            <person name="Hayashi T."/>
            <person name="Toyoda A."/>
            <person name="Oliveira C."/>
            <person name="Osipova E."/>
            <person name="Leigh N.D."/>
            <person name="Simon A."/>
            <person name="Yun M.H."/>
        </authorList>
    </citation>
    <scope>NUCLEOTIDE SEQUENCE</scope>
    <source>
        <strain evidence="2">20211129_DDA</strain>
        <tissue evidence="2">Liver</tissue>
    </source>
</reference>
<dbReference type="Proteomes" id="UP001066276">
    <property type="component" value="Chromosome 10"/>
</dbReference>
<sequence>MPPMHTPLLLTYCCVALFKHGVYPSRPERTSAFMLPRAQCALPASSPTPCSTTPPSGNVMHAAAPGRSRAMPEMLRTTPALRVPPCRCHGNRGCRAAAGGAPLHSMLRPCMALIWRD</sequence>
<protein>
    <recommendedName>
        <fullName evidence="4">Secreted protein</fullName>
    </recommendedName>
</protein>
<evidence type="ECO:0000313" key="3">
    <source>
        <dbReference type="Proteomes" id="UP001066276"/>
    </source>
</evidence>
<evidence type="ECO:0008006" key="4">
    <source>
        <dbReference type="Google" id="ProtNLM"/>
    </source>
</evidence>
<keyword evidence="1" id="KW-0732">Signal</keyword>
<proteinExistence type="predicted"/>
<name>A0AAV7LXX7_PLEWA</name>
<organism evidence="2 3">
    <name type="scientific">Pleurodeles waltl</name>
    <name type="common">Iberian ribbed newt</name>
    <dbReference type="NCBI Taxonomy" id="8319"/>
    <lineage>
        <taxon>Eukaryota</taxon>
        <taxon>Metazoa</taxon>
        <taxon>Chordata</taxon>
        <taxon>Craniata</taxon>
        <taxon>Vertebrata</taxon>
        <taxon>Euteleostomi</taxon>
        <taxon>Amphibia</taxon>
        <taxon>Batrachia</taxon>
        <taxon>Caudata</taxon>
        <taxon>Salamandroidea</taxon>
        <taxon>Salamandridae</taxon>
        <taxon>Pleurodelinae</taxon>
        <taxon>Pleurodeles</taxon>
    </lineage>
</organism>
<keyword evidence="3" id="KW-1185">Reference proteome</keyword>
<accession>A0AAV7LXX7</accession>
<gene>
    <name evidence="2" type="ORF">NDU88_000346</name>
</gene>
<feature type="signal peptide" evidence="1">
    <location>
        <begin position="1"/>
        <end position="24"/>
    </location>
</feature>
<feature type="chain" id="PRO_5043485064" description="Secreted protein" evidence="1">
    <location>
        <begin position="25"/>
        <end position="117"/>
    </location>
</feature>
<evidence type="ECO:0000256" key="1">
    <source>
        <dbReference type="SAM" id="SignalP"/>
    </source>
</evidence>
<comment type="caution">
    <text evidence="2">The sequence shown here is derived from an EMBL/GenBank/DDBJ whole genome shotgun (WGS) entry which is preliminary data.</text>
</comment>
<dbReference type="EMBL" id="JANPWB010000014">
    <property type="protein sequence ID" value="KAJ1095177.1"/>
    <property type="molecule type" value="Genomic_DNA"/>
</dbReference>
<dbReference type="AlphaFoldDB" id="A0AAV7LXX7"/>